<evidence type="ECO:0000256" key="1">
    <source>
        <dbReference type="ARBA" id="ARBA00004651"/>
    </source>
</evidence>
<dbReference type="Pfam" id="PF00528">
    <property type="entry name" value="BPD_transp_1"/>
    <property type="match status" value="1"/>
</dbReference>
<feature type="domain" description="ABC transmembrane type-1" evidence="10">
    <location>
        <begin position="87"/>
        <end position="276"/>
    </location>
</feature>
<evidence type="ECO:0000259" key="10">
    <source>
        <dbReference type="PROSITE" id="PS50928"/>
    </source>
</evidence>
<dbReference type="Proteomes" id="UP001524587">
    <property type="component" value="Unassembled WGS sequence"/>
</dbReference>
<feature type="transmembrane region" description="Helical" evidence="9">
    <location>
        <begin position="131"/>
        <end position="150"/>
    </location>
</feature>
<dbReference type="InterPro" id="IPR050366">
    <property type="entry name" value="BP-dependent_transpt_permease"/>
</dbReference>
<dbReference type="EMBL" id="JAMSKV010000006">
    <property type="protein sequence ID" value="MCQ8278514.1"/>
    <property type="molecule type" value="Genomic_DNA"/>
</dbReference>
<feature type="transmembrane region" description="Helical" evidence="9">
    <location>
        <begin position="89"/>
        <end position="119"/>
    </location>
</feature>
<evidence type="ECO:0000313" key="12">
    <source>
        <dbReference type="Proteomes" id="UP001524587"/>
    </source>
</evidence>
<dbReference type="CDD" id="cd06261">
    <property type="entry name" value="TM_PBP2"/>
    <property type="match status" value="1"/>
</dbReference>
<evidence type="ECO:0000256" key="9">
    <source>
        <dbReference type="RuleBase" id="RU363032"/>
    </source>
</evidence>
<dbReference type="RefSeq" id="WP_422863994.1">
    <property type="nucleotide sequence ID" value="NZ_JAMSKV010000006.1"/>
</dbReference>
<evidence type="ECO:0000256" key="3">
    <source>
        <dbReference type="ARBA" id="ARBA00022475"/>
    </source>
</evidence>
<dbReference type="PROSITE" id="PS50928">
    <property type="entry name" value="ABC_TM1"/>
    <property type="match status" value="1"/>
</dbReference>
<keyword evidence="3" id="KW-1003">Cell membrane</keyword>
<name>A0ABT1W6M9_9PROT</name>
<dbReference type="PANTHER" id="PTHR43386:SF1">
    <property type="entry name" value="D,D-DIPEPTIDE TRANSPORT SYSTEM PERMEASE PROTEIN DDPC-RELATED"/>
    <property type="match status" value="1"/>
</dbReference>
<evidence type="ECO:0000313" key="11">
    <source>
        <dbReference type="EMBL" id="MCQ8278514.1"/>
    </source>
</evidence>
<comment type="subcellular location">
    <subcellularLocation>
        <location evidence="1 9">Cell membrane</location>
        <topology evidence="1 9">Multi-pass membrane protein</topology>
    </subcellularLocation>
</comment>
<evidence type="ECO:0000256" key="4">
    <source>
        <dbReference type="ARBA" id="ARBA00022692"/>
    </source>
</evidence>
<keyword evidence="6" id="KW-0653">Protein transport</keyword>
<dbReference type="Gene3D" id="1.10.3720.10">
    <property type="entry name" value="MetI-like"/>
    <property type="match status" value="1"/>
</dbReference>
<dbReference type="InterPro" id="IPR000515">
    <property type="entry name" value="MetI-like"/>
</dbReference>
<evidence type="ECO:0000256" key="6">
    <source>
        <dbReference type="ARBA" id="ARBA00022927"/>
    </source>
</evidence>
<evidence type="ECO:0000256" key="5">
    <source>
        <dbReference type="ARBA" id="ARBA00022856"/>
    </source>
</evidence>
<feature type="transmembrane region" description="Helical" evidence="9">
    <location>
        <begin position="250"/>
        <end position="272"/>
    </location>
</feature>
<dbReference type="SUPFAM" id="SSF161098">
    <property type="entry name" value="MetI-like"/>
    <property type="match status" value="1"/>
</dbReference>
<gene>
    <name evidence="11" type="ORF">NFI95_08625</name>
</gene>
<accession>A0ABT1W6M9</accession>
<evidence type="ECO:0000256" key="7">
    <source>
        <dbReference type="ARBA" id="ARBA00022989"/>
    </source>
</evidence>
<evidence type="ECO:0000256" key="2">
    <source>
        <dbReference type="ARBA" id="ARBA00022448"/>
    </source>
</evidence>
<keyword evidence="4 9" id="KW-0812">Transmembrane</keyword>
<comment type="similarity">
    <text evidence="9">Belongs to the binding-protein-dependent transport system permease family.</text>
</comment>
<evidence type="ECO:0000256" key="8">
    <source>
        <dbReference type="ARBA" id="ARBA00023136"/>
    </source>
</evidence>
<keyword evidence="8 9" id="KW-0472">Membrane</keyword>
<keyword evidence="5" id="KW-0571">Peptide transport</keyword>
<reference evidence="11 12" key="1">
    <citation type="submission" date="2022-06" db="EMBL/GenBank/DDBJ databases">
        <title>Endosaccharibacter gen. nov., sp. nov., endophytic bacteria isolated from sugarcane.</title>
        <authorList>
            <person name="Pitiwittayakul N."/>
            <person name="Yukphan P."/>
            <person name="Charoenyingcharoen P."/>
            <person name="Tanasupawat S."/>
        </authorList>
    </citation>
    <scope>NUCLEOTIDE SEQUENCE [LARGE SCALE GENOMIC DNA]</scope>
    <source>
        <strain evidence="11 12">KSS8</strain>
    </source>
</reference>
<organism evidence="11 12">
    <name type="scientific">Endosaccharibacter trunci</name>
    <dbReference type="NCBI Taxonomy" id="2812733"/>
    <lineage>
        <taxon>Bacteria</taxon>
        <taxon>Pseudomonadati</taxon>
        <taxon>Pseudomonadota</taxon>
        <taxon>Alphaproteobacteria</taxon>
        <taxon>Acetobacterales</taxon>
        <taxon>Acetobacteraceae</taxon>
        <taxon>Endosaccharibacter</taxon>
    </lineage>
</organism>
<comment type="caution">
    <text evidence="11">The sequence shown here is derived from an EMBL/GenBank/DDBJ whole genome shotgun (WGS) entry which is preliminary data.</text>
</comment>
<feature type="transmembrane region" description="Helical" evidence="9">
    <location>
        <begin position="21"/>
        <end position="44"/>
    </location>
</feature>
<keyword evidence="7 9" id="KW-1133">Transmembrane helix</keyword>
<dbReference type="InterPro" id="IPR035906">
    <property type="entry name" value="MetI-like_sf"/>
</dbReference>
<dbReference type="PANTHER" id="PTHR43386">
    <property type="entry name" value="OLIGOPEPTIDE TRANSPORT SYSTEM PERMEASE PROTEIN APPC"/>
    <property type="match status" value="1"/>
</dbReference>
<protein>
    <submittedName>
        <fullName evidence="11">ABC transporter permease</fullName>
    </submittedName>
</protein>
<proteinExistence type="inferred from homology"/>
<keyword evidence="12" id="KW-1185">Reference proteome</keyword>
<sequence>MSARTGAPFRGRPSTRRRLRADIALGPVLLLGLALCFAVGPALWPKSPYATTLLAIYHEPGTAFGQWHPFGTDQLGRDMLARLLLGGRISVAIVLLSGVLAASVGSLLGTISGYFGGLVDAAIMRLADIQLAIPLILSILLVIAILGPGMQNLVLVLGLSGWATYARAARARVLELRELDFLQAARAIGASPGRILRVHLLPNLVPTQVVLMSLDLPRLVVAEASIGFLGMGIQPPEPTLGNLLADGQTAILYAPWMIVFPGLAVCMLVIGFNMTGDWIARRFGA</sequence>
<keyword evidence="2 9" id="KW-0813">Transport</keyword>